<evidence type="ECO:0000313" key="11">
    <source>
        <dbReference type="EMBL" id="PJA89531.1"/>
    </source>
</evidence>
<dbReference type="CDD" id="cd04455">
    <property type="entry name" value="S1_NusA"/>
    <property type="match status" value="1"/>
</dbReference>
<keyword evidence="2" id="KW-0963">Cytoplasm</keyword>
<gene>
    <name evidence="11" type="primary">nusA</name>
    <name evidence="11" type="ORF">CO137_03780</name>
</gene>
<dbReference type="FunFam" id="3.30.300.20:FF:000002">
    <property type="entry name" value="Transcription termination/antitermination protein NusA"/>
    <property type="match status" value="1"/>
</dbReference>
<dbReference type="GO" id="GO:0005829">
    <property type="term" value="C:cytosol"/>
    <property type="evidence" value="ECO:0007669"/>
    <property type="project" value="TreeGrafter"/>
</dbReference>
<feature type="region of interest" description="Disordered" evidence="9">
    <location>
        <begin position="413"/>
        <end position="433"/>
    </location>
</feature>
<dbReference type="InterPro" id="IPR030842">
    <property type="entry name" value="TF_NusA_bacterial"/>
</dbReference>
<reference evidence="12" key="1">
    <citation type="submission" date="2017-09" db="EMBL/GenBank/DDBJ databases">
        <title>Depth-based differentiation of microbial function through sediment-hosted aquifers and enrichment of novel symbionts in the deep terrestrial subsurface.</title>
        <authorList>
            <person name="Probst A.J."/>
            <person name="Ladd B."/>
            <person name="Jarett J.K."/>
            <person name="Geller-Mcgrath D.E."/>
            <person name="Sieber C.M.K."/>
            <person name="Emerson J.B."/>
            <person name="Anantharaman K."/>
            <person name="Thomas B.C."/>
            <person name="Malmstrom R."/>
            <person name="Stieglmeier M."/>
            <person name="Klingl A."/>
            <person name="Woyke T."/>
            <person name="Ryan C.M."/>
            <person name="Banfield J.F."/>
        </authorList>
    </citation>
    <scope>NUCLEOTIDE SEQUENCE [LARGE SCALE GENOMIC DNA]</scope>
</reference>
<proteinExistence type="inferred from homology"/>
<dbReference type="InterPro" id="IPR003029">
    <property type="entry name" value="S1_domain"/>
</dbReference>
<dbReference type="HAMAP" id="MF_00945_B">
    <property type="entry name" value="NusA_B"/>
    <property type="match status" value="1"/>
</dbReference>
<dbReference type="InterPro" id="IPR025249">
    <property type="entry name" value="TF_NusA_KH_1st"/>
</dbReference>
<evidence type="ECO:0000256" key="1">
    <source>
        <dbReference type="ARBA" id="ARBA00022472"/>
    </source>
</evidence>
<dbReference type="PROSITE" id="PS50126">
    <property type="entry name" value="S1"/>
    <property type="match status" value="1"/>
</dbReference>
<evidence type="ECO:0000256" key="5">
    <source>
        <dbReference type="ARBA" id="ARBA00023015"/>
    </source>
</evidence>
<dbReference type="CDD" id="cd22529">
    <property type="entry name" value="KH-II_NusA_rpt2"/>
    <property type="match status" value="1"/>
</dbReference>
<organism evidence="11 12">
    <name type="scientific">Candidatus Magasanikbacteria bacterium CG_4_9_14_3_um_filter_32_9</name>
    <dbReference type="NCBI Taxonomy" id="1974644"/>
    <lineage>
        <taxon>Bacteria</taxon>
        <taxon>Candidatus Magasanikiibacteriota</taxon>
    </lineage>
</organism>
<evidence type="ECO:0000313" key="12">
    <source>
        <dbReference type="Proteomes" id="UP000230843"/>
    </source>
</evidence>
<dbReference type="PANTHER" id="PTHR22648">
    <property type="entry name" value="TRANSCRIPTION TERMINATION FACTOR NUSA"/>
    <property type="match status" value="1"/>
</dbReference>
<dbReference type="InterPro" id="IPR004087">
    <property type="entry name" value="KH_dom"/>
</dbReference>
<dbReference type="SUPFAM" id="SSF54814">
    <property type="entry name" value="Prokaryotic type KH domain (KH-domain type II)"/>
    <property type="match status" value="2"/>
</dbReference>
<dbReference type="InterPro" id="IPR012340">
    <property type="entry name" value="NA-bd_OB-fold"/>
</dbReference>
<dbReference type="InterPro" id="IPR010213">
    <property type="entry name" value="TF_NusA"/>
</dbReference>
<comment type="caution">
    <text evidence="11">The sequence shown here is derived from an EMBL/GenBank/DDBJ whole genome shotgun (WGS) entry which is preliminary data.</text>
</comment>
<accession>A0A2M7Z5W9</accession>
<dbReference type="Gene3D" id="2.40.50.140">
    <property type="entry name" value="Nucleic acid-binding proteins"/>
    <property type="match status" value="1"/>
</dbReference>
<dbReference type="PANTHER" id="PTHR22648:SF0">
    <property type="entry name" value="TRANSCRIPTION TERMINATION_ANTITERMINATION PROTEIN NUSA"/>
    <property type="match status" value="1"/>
</dbReference>
<dbReference type="Proteomes" id="UP000230843">
    <property type="component" value="Unassembled WGS sequence"/>
</dbReference>
<evidence type="ECO:0000256" key="4">
    <source>
        <dbReference type="ARBA" id="ARBA00022884"/>
    </source>
</evidence>
<dbReference type="InterPro" id="IPR009019">
    <property type="entry name" value="KH_sf_prok-type"/>
</dbReference>
<keyword evidence="6" id="KW-0804">Transcription</keyword>
<dbReference type="Gene3D" id="3.30.300.20">
    <property type="match status" value="2"/>
</dbReference>
<dbReference type="Pfam" id="PF13184">
    <property type="entry name" value="KH_NusA_1st"/>
    <property type="match status" value="1"/>
</dbReference>
<evidence type="ECO:0000256" key="9">
    <source>
        <dbReference type="SAM" id="MobiDB-lite"/>
    </source>
</evidence>
<dbReference type="FunFam" id="3.30.300.20:FF:000005">
    <property type="entry name" value="Transcription termination/antitermination protein NusA"/>
    <property type="match status" value="1"/>
</dbReference>
<dbReference type="EMBL" id="PFVJ01000081">
    <property type="protein sequence ID" value="PJA89531.1"/>
    <property type="molecule type" value="Genomic_DNA"/>
</dbReference>
<keyword evidence="3" id="KW-0889">Transcription antitermination</keyword>
<keyword evidence="8" id="KW-0175">Coiled coil</keyword>
<dbReference type="GO" id="GO:0003723">
    <property type="term" value="F:RNA binding"/>
    <property type="evidence" value="ECO:0007669"/>
    <property type="project" value="UniProtKB-UniRule"/>
</dbReference>
<feature type="non-terminal residue" evidence="11">
    <location>
        <position position="1"/>
    </location>
</feature>
<dbReference type="InterPro" id="IPR036555">
    <property type="entry name" value="NusA_N_sf"/>
</dbReference>
<dbReference type="SMART" id="SM00322">
    <property type="entry name" value="KH"/>
    <property type="match status" value="2"/>
</dbReference>
<dbReference type="SUPFAM" id="SSF50249">
    <property type="entry name" value="Nucleic acid-binding proteins"/>
    <property type="match status" value="1"/>
</dbReference>
<dbReference type="Gene3D" id="3.30.1480.10">
    <property type="entry name" value="NusA, N-terminal domain"/>
    <property type="match status" value="1"/>
</dbReference>
<dbReference type="AlphaFoldDB" id="A0A2M7Z5W9"/>
<keyword evidence="1" id="KW-0806">Transcription termination</keyword>
<dbReference type="SMART" id="SM00316">
    <property type="entry name" value="S1"/>
    <property type="match status" value="1"/>
</dbReference>
<dbReference type="GO" id="GO:0006353">
    <property type="term" value="P:DNA-templated transcription termination"/>
    <property type="evidence" value="ECO:0007669"/>
    <property type="project" value="UniProtKB-KW"/>
</dbReference>
<feature type="compositionally biased region" description="Acidic residues" evidence="9">
    <location>
        <begin position="418"/>
        <end position="433"/>
    </location>
</feature>
<dbReference type="Pfam" id="PF08529">
    <property type="entry name" value="NusA_N"/>
    <property type="match status" value="1"/>
</dbReference>
<name>A0A2M7Z5W9_9BACT</name>
<protein>
    <submittedName>
        <fullName evidence="11">Transcription termination factor NusA</fullName>
    </submittedName>
</protein>
<dbReference type="InterPro" id="IPR015946">
    <property type="entry name" value="KH_dom-like_a/b"/>
</dbReference>
<dbReference type="Pfam" id="PF26594">
    <property type="entry name" value="KH_NusA_2nd"/>
    <property type="match status" value="1"/>
</dbReference>
<feature type="domain" description="S1 motif" evidence="10">
    <location>
        <begin position="150"/>
        <end position="216"/>
    </location>
</feature>
<evidence type="ECO:0000256" key="2">
    <source>
        <dbReference type="ARBA" id="ARBA00022490"/>
    </source>
</evidence>
<evidence type="ECO:0000256" key="8">
    <source>
        <dbReference type="SAM" id="Coils"/>
    </source>
</evidence>
<dbReference type="NCBIfam" id="TIGR01953">
    <property type="entry name" value="NusA"/>
    <property type="match status" value="1"/>
</dbReference>
<evidence type="ECO:0000259" key="10">
    <source>
        <dbReference type="PROSITE" id="PS50126"/>
    </source>
</evidence>
<keyword evidence="4 7" id="KW-0694">RNA-binding</keyword>
<dbReference type="PROSITE" id="PS50084">
    <property type="entry name" value="KH_TYPE_1"/>
    <property type="match status" value="1"/>
</dbReference>
<keyword evidence="5" id="KW-0805">Transcription regulation</keyword>
<evidence type="ECO:0000256" key="7">
    <source>
        <dbReference type="PROSITE-ProRule" id="PRU00117"/>
    </source>
</evidence>
<dbReference type="InterPro" id="IPR013735">
    <property type="entry name" value="TF_NusA_N"/>
</dbReference>
<dbReference type="GO" id="GO:0003700">
    <property type="term" value="F:DNA-binding transcription factor activity"/>
    <property type="evidence" value="ECO:0007669"/>
    <property type="project" value="InterPro"/>
</dbReference>
<dbReference type="CDD" id="cd02134">
    <property type="entry name" value="KH-II_NusA_rpt1"/>
    <property type="match status" value="1"/>
</dbReference>
<dbReference type="SUPFAM" id="SSF69705">
    <property type="entry name" value="Transcription factor NusA, N-terminal domain"/>
    <property type="match status" value="1"/>
</dbReference>
<evidence type="ECO:0000256" key="3">
    <source>
        <dbReference type="ARBA" id="ARBA00022814"/>
    </source>
</evidence>
<sequence>MEALEAALAAAYRKDFGDKQQNIKVKFDPETGDIKVWDEKEVVEDYDLEELEKSQEKMAELREMAHLENRELEEDEMKGLIRFNPKNQIMLADAKEIKKTAKIGDVLIIDLEVLGEFGRMAAQTAKQVIIQKIREAERAGVFEDFKSQEGKIVFGVIQRRDNRSGVVIVDLGKITGILPTTEQIQREHYVPGNRLPFFVQSVNMGNRGPEILLSRTNIKMVEVVFENEIPEISTGEVIIKGIARDAGSRSKVAVFTKEETIDPIGSCIGQRGSRINTIIEELGGEKIDIIHFDEKAETFIKNALAPAQVESVVLNKEEKTAAVNVKEDQFSLAIGRGGQNVRLATDLTGWKIKVVQIEGDKKEFDVEELETNEEITEKPKVVEEIQEEKMLTEEKNEEVGEEKIEEVPEVVEELKEESVEEPVETEEVINEEK</sequence>
<feature type="region of interest" description="Disordered" evidence="9">
    <location>
        <begin position="388"/>
        <end position="407"/>
    </location>
</feature>
<dbReference type="InterPro" id="IPR058582">
    <property type="entry name" value="KH_NusA_2nd"/>
</dbReference>
<evidence type="ECO:0000256" key="6">
    <source>
        <dbReference type="ARBA" id="ARBA00023163"/>
    </source>
</evidence>
<feature type="coiled-coil region" evidence="8">
    <location>
        <begin position="51"/>
        <end position="78"/>
    </location>
</feature>
<dbReference type="GO" id="GO:0031564">
    <property type="term" value="P:transcription antitermination"/>
    <property type="evidence" value="ECO:0007669"/>
    <property type="project" value="UniProtKB-KW"/>
</dbReference>